<name>A0ABS9VSD1_9BIFI</name>
<proteinExistence type="predicted"/>
<organism evidence="1 2">
    <name type="scientific">Bifidobacterium amazonense</name>
    <dbReference type="NCBI Taxonomy" id="2809027"/>
    <lineage>
        <taxon>Bacteria</taxon>
        <taxon>Bacillati</taxon>
        <taxon>Actinomycetota</taxon>
        <taxon>Actinomycetes</taxon>
        <taxon>Bifidobacteriales</taxon>
        <taxon>Bifidobacteriaceae</taxon>
        <taxon>Bifidobacterium</taxon>
    </lineage>
</organism>
<gene>
    <name evidence="1" type="ORF">JS533_000990</name>
</gene>
<protein>
    <submittedName>
        <fullName evidence="1">Uncharacterized protein</fullName>
    </submittedName>
</protein>
<evidence type="ECO:0000313" key="1">
    <source>
        <dbReference type="EMBL" id="MCH9274866.1"/>
    </source>
</evidence>
<comment type="caution">
    <text evidence="1">The sequence shown here is derived from an EMBL/GenBank/DDBJ whole genome shotgun (WGS) entry which is preliminary data.</text>
</comment>
<dbReference type="EMBL" id="JAFEJT020000002">
    <property type="protein sequence ID" value="MCH9274866.1"/>
    <property type="molecule type" value="Genomic_DNA"/>
</dbReference>
<reference evidence="1 2" key="1">
    <citation type="journal article" date="2021" name="Environ. Microbiol.">
        <title>Genetic insights into the dark matter of the mammalian gut microbiota through targeted genome reconstruction.</title>
        <authorList>
            <person name="Lugli G.A."/>
            <person name="Alessandri G."/>
            <person name="Milani C."/>
            <person name="Viappiani A."/>
            <person name="Fontana F."/>
            <person name="Tarracchini C."/>
            <person name="Mancabelli L."/>
            <person name="Argentini C."/>
            <person name="Ruiz L."/>
            <person name="Margolles A."/>
            <person name="van Sinderen D."/>
            <person name="Turroni F."/>
            <person name="Ventura M."/>
        </authorList>
    </citation>
    <scope>NUCLEOTIDE SEQUENCE [LARGE SCALE GENOMIC DNA]</scope>
    <source>
        <strain evidence="1 2">MA1</strain>
    </source>
</reference>
<sequence>MIDGTYNVTVRTPLGARKGVVELKDDGGTLVAKVNVKGRSQTAVGTVDGTMFAFSGTMKTPVGLLDYHIGGWVDGDDITAVCATSKGKFSVNGKRV</sequence>
<dbReference type="RefSeq" id="WP_241512709.1">
    <property type="nucleotide sequence ID" value="NZ_JAFEJT020000002.1"/>
</dbReference>
<reference evidence="1 2" key="2">
    <citation type="journal article" date="2021" name="Syst. Appl. Microbiol.">
        <title>Phylogenetic classification of ten novel species belonging to the genus Bifidobacterium comprising B. phasiani sp. nov., B. pongonis sp. nov., B. saguinibicoloris sp. nov., B. colobi sp. nov., B. simiiventris sp. nov., B. santillanense sp. nov., B. miconis sp. nov., B. amazonense sp. nov., B. pluvialisilvae sp. nov., and B. miconisargentati sp. nov.</title>
        <authorList>
            <person name="Lugli G.A."/>
            <person name="Calvete-Torre I."/>
            <person name="Alessandri G."/>
            <person name="Milani C."/>
            <person name="Turroni F."/>
            <person name="Laiolo P."/>
            <person name="Ossiprandi M.C."/>
            <person name="Margolles A."/>
            <person name="Ruiz L."/>
            <person name="Ventura M."/>
        </authorList>
    </citation>
    <scope>NUCLEOTIDE SEQUENCE [LARGE SCALE GENOMIC DNA]</scope>
    <source>
        <strain evidence="1 2">MA1</strain>
    </source>
</reference>
<evidence type="ECO:0000313" key="2">
    <source>
        <dbReference type="Proteomes" id="UP000710815"/>
    </source>
</evidence>
<keyword evidence="2" id="KW-1185">Reference proteome</keyword>
<accession>A0ABS9VSD1</accession>
<dbReference type="Proteomes" id="UP000710815">
    <property type="component" value="Unassembled WGS sequence"/>
</dbReference>